<dbReference type="SUPFAM" id="SSF56219">
    <property type="entry name" value="DNase I-like"/>
    <property type="match status" value="1"/>
</dbReference>
<dbReference type="PANTHER" id="PTHR12121:SF36">
    <property type="entry name" value="ENDONUCLEASE_EXONUCLEASE_PHOSPHATASE DOMAIN-CONTAINING PROTEIN"/>
    <property type="match status" value="1"/>
</dbReference>
<proteinExistence type="predicted"/>
<dbReference type="InterPro" id="IPR036691">
    <property type="entry name" value="Endo/exonu/phosph_ase_sf"/>
</dbReference>
<accession>A0A644WNP4</accession>
<dbReference type="InterPro" id="IPR005135">
    <property type="entry name" value="Endo/exonuclease/phosphatase"/>
</dbReference>
<gene>
    <name evidence="2" type="ORF">SDC9_51547</name>
</gene>
<evidence type="ECO:0000259" key="1">
    <source>
        <dbReference type="Pfam" id="PF03372"/>
    </source>
</evidence>
<feature type="domain" description="Endonuclease/exonuclease/phosphatase" evidence="1">
    <location>
        <begin position="29"/>
        <end position="282"/>
    </location>
</feature>
<dbReference type="Pfam" id="PF03372">
    <property type="entry name" value="Exo_endo_phos"/>
    <property type="match status" value="1"/>
</dbReference>
<organism evidence="2">
    <name type="scientific">bioreactor metagenome</name>
    <dbReference type="NCBI Taxonomy" id="1076179"/>
    <lineage>
        <taxon>unclassified sequences</taxon>
        <taxon>metagenomes</taxon>
        <taxon>ecological metagenomes</taxon>
    </lineage>
</organism>
<sequence length="293" mass="33636">MIIKFPSYLAVVAGCFFTFSLTAQKLSIATYNLRYENKSDSLNGNGWGERLPHITNLIRFHDFDIFGSQEVFYSQLTDMLSFMPEYNYIGVGRRDGDKSGECSPIFYKREKFRLIKTGNFWLSEADSIPGKGWDAALPRICTWGKFQMIENGKIFWFFNLHMDHIGKIARIEGTKQVLNKIKAMASGEPVILTGDFNYDQRADGYGIISESESLKDTYETAVLRYAPNGTFNNFNLQYKSDSRIDHIFTTKEFKVVKYGILTDIYWSKADSSAQVVRIPSDHYPVNAEVILNW</sequence>
<comment type="caution">
    <text evidence="2">The sequence shown here is derived from an EMBL/GenBank/DDBJ whole genome shotgun (WGS) entry which is preliminary data.</text>
</comment>
<dbReference type="PANTHER" id="PTHR12121">
    <property type="entry name" value="CARBON CATABOLITE REPRESSOR PROTEIN 4"/>
    <property type="match status" value="1"/>
</dbReference>
<evidence type="ECO:0000313" key="2">
    <source>
        <dbReference type="EMBL" id="MPM05259.1"/>
    </source>
</evidence>
<dbReference type="PROSITE" id="PS51257">
    <property type="entry name" value="PROKAR_LIPOPROTEIN"/>
    <property type="match status" value="1"/>
</dbReference>
<dbReference type="CDD" id="cd09083">
    <property type="entry name" value="EEP-1"/>
    <property type="match status" value="1"/>
</dbReference>
<dbReference type="GO" id="GO:0000175">
    <property type="term" value="F:3'-5'-RNA exonuclease activity"/>
    <property type="evidence" value="ECO:0007669"/>
    <property type="project" value="TreeGrafter"/>
</dbReference>
<dbReference type="Gene3D" id="3.60.10.10">
    <property type="entry name" value="Endonuclease/exonuclease/phosphatase"/>
    <property type="match status" value="1"/>
</dbReference>
<protein>
    <recommendedName>
        <fullName evidence="1">Endonuclease/exonuclease/phosphatase domain-containing protein</fullName>
    </recommendedName>
</protein>
<reference evidence="2" key="1">
    <citation type="submission" date="2019-08" db="EMBL/GenBank/DDBJ databases">
        <authorList>
            <person name="Kucharzyk K."/>
            <person name="Murdoch R.W."/>
            <person name="Higgins S."/>
            <person name="Loffler F."/>
        </authorList>
    </citation>
    <scope>NUCLEOTIDE SEQUENCE</scope>
</reference>
<dbReference type="AlphaFoldDB" id="A0A644WNP4"/>
<dbReference type="InterPro" id="IPR050410">
    <property type="entry name" value="CCR4/nocturin_mRNA_transcr"/>
</dbReference>
<dbReference type="EMBL" id="VSSQ01001115">
    <property type="protein sequence ID" value="MPM05259.1"/>
    <property type="molecule type" value="Genomic_DNA"/>
</dbReference>
<name>A0A644WNP4_9ZZZZ</name>